<evidence type="ECO:0000313" key="2">
    <source>
        <dbReference type="EMBL" id="CAH1792541.1"/>
    </source>
</evidence>
<sequence>MYLYGRIEIHTQSEDKLDKYNTNEGTHNDINDGSPDNTNDGTPENTKGDSLDDTNDGSPDNTNDGSPDNTNDASPDNTNDGSPDNTNDGSPDDTNDGSPDNTNDGALDNTNDGSPDNTNDGSPDNTNDGALDNTNDGSPDNTNDGSPYNTNDGTPHKSNDGSPDNTNDGASNNNHDGKPNNEHVDINTEWLIDGIPNGGFGHPNVDRIIPDEYSVPTRGSFQMQEPNGVGEIHVHVTSRGIYEPRQPMVETLSEDLRFEIIDMDEHSYPLAQGTSDPRKKCAQTHHRCQPQKQGCYYVRSSGVKVRSKPSFCPEAWTWGNGNILKLWSFVSRYSNSMADDNTVTEVMHPNSGVHFIRIDFGDDLDEQERWVSSGCLEKVSHESCTATERCTYSDGNFQEGAQRGVMYGKHLLDALESGKIATNDETGDGPYRYCIQQIDDKDSIPVFETRFDADAYNRHESWRTILLNDFGDCVLSGDISSMDPSRIYPIKFTKALWCDLLMQSGKTSKFVFDDSRMCIDDMTRYSIVASDVLSREKCEEFCISMSAKKTISRERYVAYEYTPKTGECEIYRSYLVDTENTVQCGERRHYRLEYVSP</sequence>
<dbReference type="EMBL" id="CAIIXF020000008">
    <property type="protein sequence ID" value="CAH1792541.1"/>
    <property type="molecule type" value="Genomic_DNA"/>
</dbReference>
<accession>A0A8S4PHI3</accession>
<feature type="compositionally biased region" description="Polar residues" evidence="1">
    <location>
        <begin position="56"/>
        <end position="89"/>
    </location>
</feature>
<protein>
    <recommendedName>
        <fullName evidence="4">Apple domain-containing protein</fullName>
    </recommendedName>
</protein>
<feature type="region of interest" description="Disordered" evidence="1">
    <location>
        <begin position="1"/>
        <end position="183"/>
    </location>
</feature>
<feature type="compositionally biased region" description="Polar residues" evidence="1">
    <location>
        <begin position="34"/>
        <end position="45"/>
    </location>
</feature>
<gene>
    <name evidence="2" type="ORF">OFUS_LOCUS17497</name>
</gene>
<name>A0A8S4PHI3_OWEFU</name>
<keyword evidence="3" id="KW-1185">Reference proteome</keyword>
<dbReference type="OrthoDB" id="10692525at2759"/>
<feature type="compositionally biased region" description="Basic and acidic residues" evidence="1">
    <location>
        <begin position="7"/>
        <end position="30"/>
    </location>
</feature>
<dbReference type="Proteomes" id="UP000749559">
    <property type="component" value="Unassembled WGS sequence"/>
</dbReference>
<feature type="compositionally biased region" description="Polar residues" evidence="1">
    <location>
        <begin position="96"/>
        <end position="153"/>
    </location>
</feature>
<proteinExistence type="predicted"/>
<comment type="caution">
    <text evidence="2">The sequence shown here is derived from an EMBL/GenBank/DDBJ whole genome shotgun (WGS) entry which is preliminary data.</text>
</comment>
<feature type="compositionally biased region" description="Polar residues" evidence="1">
    <location>
        <begin position="160"/>
        <end position="174"/>
    </location>
</feature>
<organism evidence="2 3">
    <name type="scientific">Owenia fusiformis</name>
    <name type="common">Polychaete worm</name>
    <dbReference type="NCBI Taxonomy" id="6347"/>
    <lineage>
        <taxon>Eukaryota</taxon>
        <taxon>Metazoa</taxon>
        <taxon>Spiralia</taxon>
        <taxon>Lophotrochozoa</taxon>
        <taxon>Annelida</taxon>
        <taxon>Polychaeta</taxon>
        <taxon>Sedentaria</taxon>
        <taxon>Canalipalpata</taxon>
        <taxon>Sabellida</taxon>
        <taxon>Oweniida</taxon>
        <taxon>Oweniidae</taxon>
        <taxon>Owenia</taxon>
    </lineage>
</organism>
<evidence type="ECO:0000256" key="1">
    <source>
        <dbReference type="SAM" id="MobiDB-lite"/>
    </source>
</evidence>
<dbReference type="AlphaFoldDB" id="A0A8S4PHI3"/>
<evidence type="ECO:0000313" key="3">
    <source>
        <dbReference type="Proteomes" id="UP000749559"/>
    </source>
</evidence>
<reference evidence="2" key="1">
    <citation type="submission" date="2022-03" db="EMBL/GenBank/DDBJ databases">
        <authorList>
            <person name="Martin C."/>
        </authorList>
    </citation>
    <scope>NUCLEOTIDE SEQUENCE</scope>
</reference>
<evidence type="ECO:0008006" key="4">
    <source>
        <dbReference type="Google" id="ProtNLM"/>
    </source>
</evidence>